<accession>A2EK08</accession>
<dbReference type="InterPro" id="IPR011009">
    <property type="entry name" value="Kinase-like_dom_sf"/>
</dbReference>
<dbReference type="GO" id="GO:0004674">
    <property type="term" value="F:protein serine/threonine kinase activity"/>
    <property type="evidence" value="ECO:0007669"/>
    <property type="project" value="UniProtKB-KW"/>
</dbReference>
<keyword evidence="2" id="KW-0808">Transferase</keyword>
<keyword evidence="3" id="KW-0547">Nucleotide-binding</keyword>
<dbReference type="InParanoid" id="A2EK08"/>
<dbReference type="STRING" id="5722.A2EK08"/>
<evidence type="ECO:0000256" key="4">
    <source>
        <dbReference type="ARBA" id="ARBA00022777"/>
    </source>
</evidence>
<dbReference type="PANTHER" id="PTHR24346">
    <property type="entry name" value="MAP/MICROTUBULE AFFINITY-REGULATING KINASE"/>
    <property type="match status" value="1"/>
</dbReference>
<evidence type="ECO:0000256" key="5">
    <source>
        <dbReference type="ARBA" id="ARBA00022840"/>
    </source>
</evidence>
<dbReference type="EMBL" id="DS113410">
    <property type="protein sequence ID" value="EAY06992.1"/>
    <property type="molecule type" value="Genomic_DNA"/>
</dbReference>
<proteinExistence type="predicted"/>
<dbReference type="PROSITE" id="PS50011">
    <property type="entry name" value="PROTEIN_KINASE_DOM"/>
    <property type="match status" value="1"/>
</dbReference>
<organism evidence="7 8">
    <name type="scientific">Trichomonas vaginalis (strain ATCC PRA-98 / G3)</name>
    <dbReference type="NCBI Taxonomy" id="412133"/>
    <lineage>
        <taxon>Eukaryota</taxon>
        <taxon>Metamonada</taxon>
        <taxon>Parabasalia</taxon>
        <taxon>Trichomonadida</taxon>
        <taxon>Trichomonadidae</taxon>
        <taxon>Trichomonas</taxon>
    </lineage>
</organism>
<evidence type="ECO:0000313" key="8">
    <source>
        <dbReference type="Proteomes" id="UP000001542"/>
    </source>
</evidence>
<dbReference type="PANTHER" id="PTHR24346:SF82">
    <property type="entry name" value="KP78A-RELATED"/>
    <property type="match status" value="1"/>
</dbReference>
<dbReference type="AlphaFoldDB" id="A2EK08"/>
<reference evidence="7" key="1">
    <citation type="submission" date="2006-10" db="EMBL/GenBank/DDBJ databases">
        <authorList>
            <person name="Amadeo P."/>
            <person name="Zhao Q."/>
            <person name="Wortman J."/>
            <person name="Fraser-Liggett C."/>
            <person name="Carlton J."/>
        </authorList>
    </citation>
    <scope>NUCLEOTIDE SEQUENCE</scope>
    <source>
        <strain evidence="7">G3</strain>
    </source>
</reference>
<evidence type="ECO:0000256" key="2">
    <source>
        <dbReference type="ARBA" id="ARBA00022679"/>
    </source>
</evidence>
<dbReference type="GO" id="GO:0005524">
    <property type="term" value="F:ATP binding"/>
    <property type="evidence" value="ECO:0007669"/>
    <property type="project" value="UniProtKB-KW"/>
</dbReference>
<evidence type="ECO:0000256" key="3">
    <source>
        <dbReference type="ARBA" id="ARBA00022741"/>
    </source>
</evidence>
<protein>
    <submittedName>
        <fullName evidence="7">CAMK family protein kinase</fullName>
    </submittedName>
</protein>
<dbReference type="OrthoDB" id="10252171at2759"/>
<dbReference type="SMR" id="A2EK08"/>
<dbReference type="Gene3D" id="1.10.510.10">
    <property type="entry name" value="Transferase(Phosphotransferase) domain 1"/>
    <property type="match status" value="1"/>
</dbReference>
<dbReference type="Pfam" id="PF00069">
    <property type="entry name" value="Pkinase"/>
    <property type="match status" value="1"/>
</dbReference>
<keyword evidence="5" id="KW-0067">ATP-binding</keyword>
<sequence length="269" mass="31289">MYISDYELTPHKKEIYPECQIGEQYIGECKSTKQKFSILKINRFFISNSLLFLNLKVQIELLSSCFHPNIQKYIDCHYEGVFQYIILEYEENTFYSLFEKNDSLNRREIFGIFKQIVSALEYLHQNNIVHLDIRPESIFLTDNNELRLGNFYNAHKIEPDELITVPYGTLNFAAPETKTDKPYDGKAADVFACGILLLSMFIRKLAISGSTIEEIEQNFANGQIFIPSFINEDVRSLISSMIDFNPEKRIPIENVKLSQWYTSEISALI</sequence>
<reference evidence="7" key="2">
    <citation type="journal article" date="2007" name="Science">
        <title>Draft genome sequence of the sexually transmitted pathogen Trichomonas vaginalis.</title>
        <authorList>
            <person name="Carlton J.M."/>
            <person name="Hirt R.P."/>
            <person name="Silva J.C."/>
            <person name="Delcher A.L."/>
            <person name="Schatz M."/>
            <person name="Zhao Q."/>
            <person name="Wortman J.R."/>
            <person name="Bidwell S.L."/>
            <person name="Alsmark U.C.M."/>
            <person name="Besteiro S."/>
            <person name="Sicheritz-Ponten T."/>
            <person name="Noel C.J."/>
            <person name="Dacks J.B."/>
            <person name="Foster P.G."/>
            <person name="Simillion C."/>
            <person name="Van de Peer Y."/>
            <person name="Miranda-Saavedra D."/>
            <person name="Barton G.J."/>
            <person name="Westrop G.D."/>
            <person name="Mueller S."/>
            <person name="Dessi D."/>
            <person name="Fiori P.L."/>
            <person name="Ren Q."/>
            <person name="Paulsen I."/>
            <person name="Zhang H."/>
            <person name="Bastida-Corcuera F.D."/>
            <person name="Simoes-Barbosa A."/>
            <person name="Brown M.T."/>
            <person name="Hayes R.D."/>
            <person name="Mukherjee M."/>
            <person name="Okumura C.Y."/>
            <person name="Schneider R."/>
            <person name="Smith A.J."/>
            <person name="Vanacova S."/>
            <person name="Villalvazo M."/>
            <person name="Haas B.J."/>
            <person name="Pertea M."/>
            <person name="Feldblyum T.V."/>
            <person name="Utterback T.R."/>
            <person name="Shu C.L."/>
            <person name="Osoegawa K."/>
            <person name="de Jong P.J."/>
            <person name="Hrdy I."/>
            <person name="Horvathova L."/>
            <person name="Zubacova Z."/>
            <person name="Dolezal P."/>
            <person name="Malik S.B."/>
            <person name="Logsdon J.M. Jr."/>
            <person name="Henze K."/>
            <person name="Gupta A."/>
            <person name="Wang C.C."/>
            <person name="Dunne R.L."/>
            <person name="Upcroft J.A."/>
            <person name="Upcroft P."/>
            <person name="White O."/>
            <person name="Salzberg S.L."/>
            <person name="Tang P."/>
            <person name="Chiu C.-H."/>
            <person name="Lee Y.-S."/>
            <person name="Embley T.M."/>
            <person name="Coombs G.H."/>
            <person name="Mottram J.C."/>
            <person name="Tachezy J."/>
            <person name="Fraser-Liggett C.M."/>
            <person name="Johnson P.J."/>
        </authorList>
    </citation>
    <scope>NUCLEOTIDE SEQUENCE [LARGE SCALE GENOMIC DNA]</scope>
    <source>
        <strain evidence="7">G3</strain>
    </source>
</reference>
<evidence type="ECO:0000259" key="6">
    <source>
        <dbReference type="PROSITE" id="PS50011"/>
    </source>
</evidence>
<dbReference type="InterPro" id="IPR000719">
    <property type="entry name" value="Prot_kinase_dom"/>
</dbReference>
<dbReference type="KEGG" id="tva:4764876"/>
<keyword evidence="4 7" id="KW-0418">Kinase</keyword>
<keyword evidence="8" id="KW-1185">Reference proteome</keyword>
<dbReference type="eggNOG" id="KOG0588">
    <property type="taxonomic scope" value="Eukaryota"/>
</dbReference>
<keyword evidence="1" id="KW-0723">Serine/threonine-protein kinase</keyword>
<dbReference type="VEuPathDB" id="TrichDB:TVAG_174610"/>
<dbReference type="RefSeq" id="XP_001319215.1">
    <property type="nucleotide sequence ID" value="XM_001319180.1"/>
</dbReference>
<feature type="domain" description="Protein kinase" evidence="6">
    <location>
        <begin position="1"/>
        <end position="261"/>
    </location>
</feature>
<gene>
    <name evidence="7" type="ORF">TVAG_174610</name>
</gene>
<dbReference type="VEuPathDB" id="TrichDB:TVAGG3_0974460"/>
<evidence type="ECO:0000313" key="7">
    <source>
        <dbReference type="EMBL" id="EAY06992.1"/>
    </source>
</evidence>
<dbReference type="SUPFAM" id="SSF56112">
    <property type="entry name" value="Protein kinase-like (PK-like)"/>
    <property type="match status" value="1"/>
</dbReference>
<dbReference type="Proteomes" id="UP000001542">
    <property type="component" value="Unassembled WGS sequence"/>
</dbReference>
<name>A2EK08_TRIV3</name>
<evidence type="ECO:0000256" key="1">
    <source>
        <dbReference type="ARBA" id="ARBA00022527"/>
    </source>
</evidence>